<dbReference type="AlphaFoldDB" id="A0A5D0QKY8"/>
<dbReference type="RefSeq" id="WP_066257017.1">
    <property type="nucleotide sequence ID" value="NZ_VSKL01000017.1"/>
</dbReference>
<reference evidence="1 2" key="1">
    <citation type="submission" date="2019-08" db="EMBL/GenBank/DDBJ databases">
        <title>Genomes of Antarctic Bizionia species.</title>
        <authorList>
            <person name="Bowman J.P."/>
        </authorList>
    </citation>
    <scope>NUCLEOTIDE SEQUENCE [LARGE SCALE GENOMIC DNA]</scope>
    <source>
        <strain evidence="1 2">APA-1</strain>
    </source>
</reference>
<evidence type="ECO:0000313" key="2">
    <source>
        <dbReference type="Proteomes" id="UP000324358"/>
    </source>
</evidence>
<gene>
    <name evidence="1" type="ORF">ES675_16250</name>
</gene>
<protein>
    <submittedName>
        <fullName evidence="1">DUF3164 family protein</fullName>
    </submittedName>
</protein>
<dbReference type="Pfam" id="PF11363">
    <property type="entry name" value="DUF3164"/>
    <property type="match status" value="1"/>
</dbReference>
<accession>A0A5D0QKY8</accession>
<dbReference type="InterPro" id="IPR021505">
    <property type="entry name" value="Phage_B3_Orf6"/>
</dbReference>
<dbReference type="OrthoDB" id="1430456at2"/>
<comment type="caution">
    <text evidence="1">The sequence shown here is derived from an EMBL/GenBank/DDBJ whole genome shotgun (WGS) entry which is preliminary data.</text>
</comment>
<evidence type="ECO:0000313" key="1">
    <source>
        <dbReference type="EMBL" id="TYB69068.1"/>
    </source>
</evidence>
<proteinExistence type="predicted"/>
<dbReference type="EMBL" id="VSKL01000017">
    <property type="protein sequence ID" value="TYB69068.1"/>
    <property type="molecule type" value="Genomic_DNA"/>
</dbReference>
<sequence length="218" mass="25671">MNTENQTVDLSTLTADQLQAELKRRQLAENEKAMKAKKVYESDNEDFIINAVSKAKQLRRELDDFKKVTIKQANELYIRMYHMEGKEPKEVKTFSRINKAGDMKVTVDMQERFAFTDEAEVHIDAIQDIFKNKFQDRNKGFYRVWEKTMMRNGKGEFDPKLLAKARTEVRELGDDELINRFDKLDECQTVIGSSLYCRIYARDEKNKWQDISLNFSSL</sequence>
<keyword evidence="2" id="KW-1185">Reference proteome</keyword>
<organism evidence="1 2">
    <name type="scientific">Bizionia algoritergicola</name>
    <dbReference type="NCBI Taxonomy" id="291187"/>
    <lineage>
        <taxon>Bacteria</taxon>
        <taxon>Pseudomonadati</taxon>
        <taxon>Bacteroidota</taxon>
        <taxon>Flavobacteriia</taxon>
        <taxon>Flavobacteriales</taxon>
        <taxon>Flavobacteriaceae</taxon>
        <taxon>Bizionia</taxon>
    </lineage>
</organism>
<name>A0A5D0QKY8_9FLAO</name>
<dbReference type="Proteomes" id="UP000324358">
    <property type="component" value="Unassembled WGS sequence"/>
</dbReference>